<evidence type="ECO:0000256" key="1">
    <source>
        <dbReference type="SAM" id="MobiDB-lite"/>
    </source>
</evidence>
<keyword evidence="3" id="KW-1185">Reference proteome</keyword>
<feature type="region of interest" description="Disordered" evidence="1">
    <location>
        <begin position="10"/>
        <end position="29"/>
    </location>
</feature>
<gene>
    <name evidence="2" type="ORF">EVAR_66298_1</name>
</gene>
<name>A0A4C1YV63_EUMVA</name>
<feature type="compositionally biased region" description="Basic residues" evidence="1">
    <location>
        <begin position="10"/>
        <end position="22"/>
    </location>
</feature>
<dbReference type="Proteomes" id="UP000299102">
    <property type="component" value="Unassembled WGS sequence"/>
</dbReference>
<sequence length="88" mass="9869">MAYGILMARHTHRRARPARRPHTPPMRIGLGRHARTDAVIATISDKRGCKSPESRWPSPPMHICNPKGVTSVLPASCIEIEYLIEKDC</sequence>
<proteinExistence type="predicted"/>
<comment type="caution">
    <text evidence="2">The sequence shown here is derived from an EMBL/GenBank/DDBJ whole genome shotgun (WGS) entry which is preliminary data.</text>
</comment>
<dbReference type="AlphaFoldDB" id="A0A4C1YV63"/>
<protein>
    <submittedName>
        <fullName evidence="2">Uncharacterized protein</fullName>
    </submittedName>
</protein>
<reference evidence="2 3" key="1">
    <citation type="journal article" date="2019" name="Commun. Biol.">
        <title>The bagworm genome reveals a unique fibroin gene that provides high tensile strength.</title>
        <authorList>
            <person name="Kono N."/>
            <person name="Nakamura H."/>
            <person name="Ohtoshi R."/>
            <person name="Tomita M."/>
            <person name="Numata K."/>
            <person name="Arakawa K."/>
        </authorList>
    </citation>
    <scope>NUCLEOTIDE SEQUENCE [LARGE SCALE GENOMIC DNA]</scope>
</reference>
<evidence type="ECO:0000313" key="2">
    <source>
        <dbReference type="EMBL" id="GBP78267.1"/>
    </source>
</evidence>
<accession>A0A4C1YV63</accession>
<dbReference type="EMBL" id="BGZK01001363">
    <property type="protein sequence ID" value="GBP78267.1"/>
    <property type="molecule type" value="Genomic_DNA"/>
</dbReference>
<evidence type="ECO:0000313" key="3">
    <source>
        <dbReference type="Proteomes" id="UP000299102"/>
    </source>
</evidence>
<organism evidence="2 3">
    <name type="scientific">Eumeta variegata</name>
    <name type="common">Bagworm moth</name>
    <name type="synonym">Eumeta japonica</name>
    <dbReference type="NCBI Taxonomy" id="151549"/>
    <lineage>
        <taxon>Eukaryota</taxon>
        <taxon>Metazoa</taxon>
        <taxon>Ecdysozoa</taxon>
        <taxon>Arthropoda</taxon>
        <taxon>Hexapoda</taxon>
        <taxon>Insecta</taxon>
        <taxon>Pterygota</taxon>
        <taxon>Neoptera</taxon>
        <taxon>Endopterygota</taxon>
        <taxon>Lepidoptera</taxon>
        <taxon>Glossata</taxon>
        <taxon>Ditrysia</taxon>
        <taxon>Tineoidea</taxon>
        <taxon>Psychidae</taxon>
        <taxon>Oiketicinae</taxon>
        <taxon>Eumeta</taxon>
    </lineage>
</organism>